<evidence type="ECO:0000259" key="4">
    <source>
        <dbReference type="Pfam" id="PF00710"/>
    </source>
</evidence>
<dbReference type="InterPro" id="IPR040919">
    <property type="entry name" value="Asparaginase_C"/>
</dbReference>
<dbReference type="PROSITE" id="PS00144">
    <property type="entry name" value="ASN_GLN_ASE_1"/>
    <property type="match status" value="1"/>
</dbReference>
<dbReference type="InterPro" id="IPR027473">
    <property type="entry name" value="L-asparaginase_C"/>
</dbReference>
<dbReference type="InterPro" id="IPR036152">
    <property type="entry name" value="Asp/glu_Ase-like_sf"/>
</dbReference>
<gene>
    <name evidence="6" type="ORF">ACFOKJ_11705</name>
</gene>
<keyword evidence="7" id="KW-1185">Reference proteome</keyword>
<organism evidence="6 7">
    <name type="scientific">Vogesella amnigena</name>
    <dbReference type="NCBI Taxonomy" id="1507449"/>
    <lineage>
        <taxon>Bacteria</taxon>
        <taxon>Pseudomonadati</taxon>
        <taxon>Pseudomonadota</taxon>
        <taxon>Betaproteobacteria</taxon>
        <taxon>Neisseriales</taxon>
        <taxon>Chromobacteriaceae</taxon>
        <taxon>Vogesella</taxon>
    </lineage>
</organism>
<reference evidence="7" key="1">
    <citation type="journal article" date="2019" name="Int. J. Syst. Evol. Microbiol.">
        <title>The Global Catalogue of Microorganisms (GCM) 10K type strain sequencing project: providing services to taxonomists for standard genome sequencing and annotation.</title>
        <authorList>
            <consortium name="The Broad Institute Genomics Platform"/>
            <consortium name="The Broad Institute Genome Sequencing Center for Infectious Disease"/>
            <person name="Wu L."/>
            <person name="Ma J."/>
        </authorList>
    </citation>
    <scope>NUCLEOTIDE SEQUENCE [LARGE SCALE GENOMIC DNA]</scope>
    <source>
        <strain evidence="7">KCTC 42195</strain>
    </source>
</reference>
<dbReference type="RefSeq" id="WP_390279776.1">
    <property type="nucleotide sequence ID" value="NZ_JBHRYH010000023.1"/>
</dbReference>
<dbReference type="InterPro" id="IPR041725">
    <property type="entry name" value="L-asparaginase_I"/>
</dbReference>
<dbReference type="InterPro" id="IPR037152">
    <property type="entry name" value="L-asparaginase_N_sf"/>
</dbReference>
<feature type="active site" evidence="2">
    <location>
        <position position="12"/>
    </location>
</feature>
<dbReference type="PROSITE" id="PS00917">
    <property type="entry name" value="ASN_GLN_ASE_2"/>
    <property type="match status" value="1"/>
</dbReference>
<evidence type="ECO:0000259" key="5">
    <source>
        <dbReference type="Pfam" id="PF17763"/>
    </source>
</evidence>
<dbReference type="PANTHER" id="PTHR11707:SF28">
    <property type="entry name" value="60 KDA LYSOPHOSPHOLIPASE"/>
    <property type="match status" value="1"/>
</dbReference>
<dbReference type="Proteomes" id="UP001595636">
    <property type="component" value="Unassembled WGS sequence"/>
</dbReference>
<proteinExistence type="inferred from homology"/>
<dbReference type="PRINTS" id="PR00139">
    <property type="entry name" value="ASNGLNASE"/>
</dbReference>
<evidence type="ECO:0000256" key="3">
    <source>
        <dbReference type="PROSITE-ProRule" id="PRU10100"/>
    </source>
</evidence>
<comment type="caution">
    <text evidence="6">The sequence shown here is derived from an EMBL/GenBank/DDBJ whole genome shotgun (WGS) entry which is preliminary data.</text>
</comment>
<protein>
    <submittedName>
        <fullName evidence="6">Asparaginase</fullName>
    </submittedName>
</protein>
<evidence type="ECO:0000256" key="1">
    <source>
        <dbReference type="ARBA" id="ARBA00010518"/>
    </source>
</evidence>
<dbReference type="PROSITE" id="PS51732">
    <property type="entry name" value="ASN_GLN_ASE_3"/>
    <property type="match status" value="1"/>
</dbReference>
<accession>A0ABV7TVM3</accession>
<dbReference type="PIRSF" id="PIRSF001220">
    <property type="entry name" value="L-ASNase_gatD"/>
    <property type="match status" value="1"/>
</dbReference>
<name>A0ABV7TVM3_9NEIS</name>
<dbReference type="Pfam" id="PF00710">
    <property type="entry name" value="Asparaginase"/>
    <property type="match status" value="1"/>
</dbReference>
<dbReference type="SUPFAM" id="SSF53774">
    <property type="entry name" value="Glutaminase/Asparaginase"/>
    <property type="match status" value="1"/>
</dbReference>
<sequence>MSKLLILYTGGTIGMDYTPQGLAPVAGYLPRQLERLARDGVSWDVVEYPQLIDSSAITIGHWRQLVADIAAAYERYDGFVVIHGTDTMAYTASVLAFALQNLQKPVIVTGSQLPLVHPRSDGWSNVGVAIEAACQPELHEVAIAFDNVLLRGCRARKVDATSFAGFDSPNAAPLARFGIEAHWYRSQWRRGSGEFRAVLPQEEHDIRSGFLLPGGMAAAFGRWLAAEVPHGALLFSYGNGNTPEEPALLDGILAASTAGCVVVNLTQCPRGAVEVGAYAASQPLAQAGAVSGGDMTPEAAQAKLLVLLSQGLSTAEIRAAFGRDLVGEITLD</sequence>
<dbReference type="SFLD" id="SFLDS00057">
    <property type="entry name" value="Glutaminase/Asparaginase"/>
    <property type="match status" value="1"/>
</dbReference>
<feature type="domain" description="Asparaginase/glutaminase C-terminal" evidence="5">
    <location>
        <begin position="215"/>
        <end position="321"/>
    </location>
</feature>
<dbReference type="Pfam" id="PF17763">
    <property type="entry name" value="Asparaginase_C"/>
    <property type="match status" value="1"/>
</dbReference>
<evidence type="ECO:0000313" key="7">
    <source>
        <dbReference type="Proteomes" id="UP001595636"/>
    </source>
</evidence>
<dbReference type="InterPro" id="IPR020827">
    <property type="entry name" value="Asparaginase/glutaminase_AS1"/>
</dbReference>
<dbReference type="SMART" id="SM00870">
    <property type="entry name" value="Asparaginase"/>
    <property type="match status" value="1"/>
</dbReference>
<dbReference type="InterPro" id="IPR027475">
    <property type="entry name" value="Asparaginase/glutaminase_AS2"/>
</dbReference>
<dbReference type="Gene3D" id="3.40.50.40">
    <property type="match status" value="1"/>
</dbReference>
<dbReference type="InterPro" id="IPR027474">
    <property type="entry name" value="L-asparaginase_N"/>
</dbReference>
<dbReference type="PIRSF" id="PIRSF500176">
    <property type="entry name" value="L_ASNase"/>
    <property type="match status" value="1"/>
</dbReference>
<comment type="similarity">
    <text evidence="1">Belongs to the asparaginase 1 family.</text>
</comment>
<dbReference type="CDD" id="cd08963">
    <property type="entry name" value="L-asparaginase_I"/>
    <property type="match status" value="1"/>
</dbReference>
<evidence type="ECO:0000313" key="6">
    <source>
        <dbReference type="EMBL" id="MFC3626788.1"/>
    </source>
</evidence>
<evidence type="ECO:0000256" key="2">
    <source>
        <dbReference type="PROSITE-ProRule" id="PRU10099"/>
    </source>
</evidence>
<dbReference type="InterPro" id="IPR006034">
    <property type="entry name" value="Asparaginase/glutaminase-like"/>
</dbReference>
<feature type="domain" description="L-asparaginase N-terminal" evidence="4">
    <location>
        <begin position="3"/>
        <end position="187"/>
    </location>
</feature>
<dbReference type="EMBL" id="JBHRYH010000023">
    <property type="protein sequence ID" value="MFC3626788.1"/>
    <property type="molecule type" value="Genomic_DNA"/>
</dbReference>
<feature type="active site" evidence="3">
    <location>
        <position position="85"/>
    </location>
</feature>
<dbReference type="PANTHER" id="PTHR11707">
    <property type="entry name" value="L-ASPARAGINASE"/>
    <property type="match status" value="1"/>
</dbReference>
<dbReference type="Gene3D" id="3.40.50.1170">
    <property type="entry name" value="L-asparaginase, N-terminal domain"/>
    <property type="match status" value="1"/>
</dbReference>